<evidence type="ECO:0000256" key="7">
    <source>
        <dbReference type="ARBA" id="ARBA00022697"/>
    </source>
</evidence>
<dbReference type="GO" id="GO:0005737">
    <property type="term" value="C:cytoplasm"/>
    <property type="evidence" value="ECO:0007669"/>
    <property type="project" value="UniProtKB-SubCell"/>
</dbReference>
<evidence type="ECO:0000259" key="15">
    <source>
        <dbReference type="Pfam" id="PF08544"/>
    </source>
</evidence>
<evidence type="ECO:0000256" key="4">
    <source>
        <dbReference type="ARBA" id="ARBA00017858"/>
    </source>
</evidence>
<keyword evidence="9 13" id="KW-0418">Kinase</keyword>
<dbReference type="InterPro" id="IPR036554">
    <property type="entry name" value="GHMP_kinase_C_sf"/>
</dbReference>
<dbReference type="PANTHER" id="PTHR20861:SF1">
    <property type="entry name" value="HOMOSERINE KINASE"/>
    <property type="match status" value="1"/>
</dbReference>
<dbReference type="AlphaFoldDB" id="A0AA35CK97"/>
<evidence type="ECO:0000256" key="12">
    <source>
        <dbReference type="ARBA" id="ARBA00049954"/>
    </source>
</evidence>
<keyword evidence="10 13" id="KW-0067">ATP-binding</keyword>
<keyword evidence="8 13" id="KW-0547">Nucleotide-binding</keyword>
<dbReference type="PIRSF" id="PIRSF000676">
    <property type="entry name" value="Homoser_kin"/>
    <property type="match status" value="1"/>
</dbReference>
<proteinExistence type="inferred from homology"/>
<dbReference type="Gene3D" id="3.30.70.890">
    <property type="entry name" value="GHMP kinase, C-terminal domain"/>
    <property type="match status" value="1"/>
</dbReference>
<accession>A0AA35CK97</accession>
<evidence type="ECO:0000313" key="16">
    <source>
        <dbReference type="EMBL" id="BDG60840.1"/>
    </source>
</evidence>
<evidence type="ECO:0000256" key="1">
    <source>
        <dbReference type="ARBA" id="ARBA00005015"/>
    </source>
</evidence>
<keyword evidence="13" id="KW-0963">Cytoplasm</keyword>
<sequence>MIKVRVPATSANLGPGFDTLGVALEMYNEIEMAETGILDDVIEVEGHSGGMLEEPQHNLVYQAARLAFDRLGYRPYGLLLRERIGIPVARGLGSSAAAIVAGLVGASALAERATGHGLSQEDILQLAVQMEGHPDNVTPALVGGFTVACMDEGRPLFVRFDPPPGLEAVIAIPEIPLPTKTARGVLPGEVTMADAVFNLSRATLLVAALLTGRLDLLAAATKDRMHQPYREALVPGLRAVIQAALDAGARGVALSGAGPSVIALVERGNQEPVQSAMEAAFQWHGSDCTVRAVALAREGARVEWVDDRA</sequence>
<comment type="subcellular location">
    <subcellularLocation>
        <location evidence="13">Cytoplasm</location>
    </subcellularLocation>
</comment>
<keyword evidence="5 13" id="KW-0028">Amino-acid biosynthesis</keyword>
<dbReference type="InterPro" id="IPR006203">
    <property type="entry name" value="GHMP_knse_ATP-bd_CS"/>
</dbReference>
<dbReference type="HAMAP" id="MF_00384">
    <property type="entry name" value="Homoser_kinase"/>
    <property type="match status" value="1"/>
</dbReference>
<feature type="binding site" evidence="13">
    <location>
        <begin position="87"/>
        <end position="97"/>
    </location>
    <ligand>
        <name>ATP</name>
        <dbReference type="ChEBI" id="CHEBI:30616"/>
    </ligand>
</feature>
<dbReference type="GO" id="GO:0005524">
    <property type="term" value="F:ATP binding"/>
    <property type="evidence" value="ECO:0007669"/>
    <property type="project" value="UniProtKB-UniRule"/>
</dbReference>
<dbReference type="InterPro" id="IPR006204">
    <property type="entry name" value="GHMP_kinase_N_dom"/>
</dbReference>
<dbReference type="InterPro" id="IPR000870">
    <property type="entry name" value="Homoserine_kinase"/>
</dbReference>
<dbReference type="PRINTS" id="PR00958">
    <property type="entry name" value="HOMSERKINASE"/>
</dbReference>
<dbReference type="InterPro" id="IPR020568">
    <property type="entry name" value="Ribosomal_Su5_D2-typ_SF"/>
</dbReference>
<evidence type="ECO:0000256" key="13">
    <source>
        <dbReference type="HAMAP-Rule" id="MF_00384"/>
    </source>
</evidence>
<feature type="domain" description="GHMP kinase N-terminal" evidence="14">
    <location>
        <begin position="58"/>
        <end position="144"/>
    </location>
</feature>
<dbReference type="SUPFAM" id="SSF55060">
    <property type="entry name" value="GHMP Kinase, C-terminal domain"/>
    <property type="match status" value="1"/>
</dbReference>
<gene>
    <name evidence="13 16" type="primary">thrB</name>
    <name evidence="16" type="ORF">caldi_19300</name>
</gene>
<reference evidence="16" key="1">
    <citation type="submission" date="2022-03" db="EMBL/GenBank/DDBJ databases">
        <title>Complete genome sequence of Caldinitratiruptor microaerophilus.</title>
        <authorList>
            <person name="Mukaiyama R."/>
            <person name="Nishiyama T."/>
            <person name="Ueda K."/>
        </authorList>
    </citation>
    <scope>NUCLEOTIDE SEQUENCE</scope>
    <source>
        <strain evidence="16">JCM 16183</strain>
    </source>
</reference>
<comment type="pathway">
    <text evidence="1 13">Amino-acid biosynthesis; L-threonine biosynthesis; L-threonine from L-aspartate: step 4/5.</text>
</comment>
<comment type="function">
    <text evidence="12 13">Catalyzes the ATP-dependent phosphorylation of L-homoserine to L-homoserine phosphate.</text>
</comment>
<evidence type="ECO:0000313" key="17">
    <source>
        <dbReference type="Proteomes" id="UP001163687"/>
    </source>
</evidence>
<evidence type="ECO:0000256" key="11">
    <source>
        <dbReference type="ARBA" id="ARBA00049375"/>
    </source>
</evidence>
<evidence type="ECO:0000256" key="6">
    <source>
        <dbReference type="ARBA" id="ARBA00022679"/>
    </source>
</evidence>
<dbReference type="Gene3D" id="3.30.230.10">
    <property type="match status" value="1"/>
</dbReference>
<dbReference type="PANTHER" id="PTHR20861">
    <property type="entry name" value="HOMOSERINE/4-DIPHOSPHOCYTIDYL-2-C-METHYL-D-ERYTHRITOL KINASE"/>
    <property type="match status" value="1"/>
</dbReference>
<comment type="similarity">
    <text evidence="2 13">Belongs to the GHMP kinase family. Homoserine kinase subfamily.</text>
</comment>
<evidence type="ECO:0000259" key="14">
    <source>
        <dbReference type="Pfam" id="PF00288"/>
    </source>
</evidence>
<evidence type="ECO:0000256" key="9">
    <source>
        <dbReference type="ARBA" id="ARBA00022777"/>
    </source>
</evidence>
<dbReference type="EMBL" id="AP025628">
    <property type="protein sequence ID" value="BDG60840.1"/>
    <property type="molecule type" value="Genomic_DNA"/>
</dbReference>
<keyword evidence="7 13" id="KW-0791">Threonine biosynthesis</keyword>
<dbReference type="GO" id="GO:0004413">
    <property type="term" value="F:homoserine kinase activity"/>
    <property type="evidence" value="ECO:0007669"/>
    <property type="project" value="UniProtKB-UniRule"/>
</dbReference>
<dbReference type="Proteomes" id="UP001163687">
    <property type="component" value="Chromosome"/>
</dbReference>
<keyword evidence="6 13" id="KW-0808">Transferase</keyword>
<feature type="domain" description="GHMP kinase C-terminal" evidence="15">
    <location>
        <begin position="206"/>
        <end position="281"/>
    </location>
</feature>
<dbReference type="InterPro" id="IPR014721">
    <property type="entry name" value="Ribsml_uS5_D2-typ_fold_subgr"/>
</dbReference>
<evidence type="ECO:0000256" key="5">
    <source>
        <dbReference type="ARBA" id="ARBA00022605"/>
    </source>
</evidence>
<dbReference type="KEGG" id="cmic:caldi_19300"/>
<dbReference type="Pfam" id="PF08544">
    <property type="entry name" value="GHMP_kinases_C"/>
    <property type="match status" value="1"/>
</dbReference>
<dbReference type="PROSITE" id="PS00627">
    <property type="entry name" value="GHMP_KINASES_ATP"/>
    <property type="match status" value="1"/>
</dbReference>
<dbReference type="EC" id="2.7.1.39" evidence="3 13"/>
<keyword evidence="17" id="KW-1185">Reference proteome</keyword>
<dbReference type="Pfam" id="PF00288">
    <property type="entry name" value="GHMP_kinases_N"/>
    <property type="match status" value="1"/>
</dbReference>
<protein>
    <recommendedName>
        <fullName evidence="4 13">Homoserine kinase</fullName>
        <shortName evidence="13">HK</shortName>
        <shortName evidence="13">HSK</shortName>
        <ecNumber evidence="3 13">2.7.1.39</ecNumber>
    </recommendedName>
</protein>
<name>A0AA35CK97_9FIRM</name>
<evidence type="ECO:0000256" key="3">
    <source>
        <dbReference type="ARBA" id="ARBA00012078"/>
    </source>
</evidence>
<dbReference type="RefSeq" id="WP_264841532.1">
    <property type="nucleotide sequence ID" value="NZ_AP025628.1"/>
</dbReference>
<evidence type="ECO:0000256" key="2">
    <source>
        <dbReference type="ARBA" id="ARBA00007370"/>
    </source>
</evidence>
<organism evidence="16 17">
    <name type="scientific">Caldinitratiruptor microaerophilus</name>
    <dbReference type="NCBI Taxonomy" id="671077"/>
    <lineage>
        <taxon>Bacteria</taxon>
        <taxon>Bacillati</taxon>
        <taxon>Bacillota</taxon>
        <taxon>Clostridia</taxon>
        <taxon>Eubacteriales</taxon>
        <taxon>Symbiobacteriaceae</taxon>
        <taxon>Caldinitratiruptor</taxon>
    </lineage>
</organism>
<comment type="catalytic activity">
    <reaction evidence="11 13">
        <text>L-homoserine + ATP = O-phospho-L-homoserine + ADP + H(+)</text>
        <dbReference type="Rhea" id="RHEA:13985"/>
        <dbReference type="ChEBI" id="CHEBI:15378"/>
        <dbReference type="ChEBI" id="CHEBI:30616"/>
        <dbReference type="ChEBI" id="CHEBI:57476"/>
        <dbReference type="ChEBI" id="CHEBI:57590"/>
        <dbReference type="ChEBI" id="CHEBI:456216"/>
        <dbReference type="EC" id="2.7.1.39"/>
    </reaction>
</comment>
<dbReference type="SUPFAM" id="SSF54211">
    <property type="entry name" value="Ribosomal protein S5 domain 2-like"/>
    <property type="match status" value="1"/>
</dbReference>
<dbReference type="InterPro" id="IPR013750">
    <property type="entry name" value="GHMP_kinase_C_dom"/>
</dbReference>
<evidence type="ECO:0000256" key="10">
    <source>
        <dbReference type="ARBA" id="ARBA00022840"/>
    </source>
</evidence>
<dbReference type="GO" id="GO:0009088">
    <property type="term" value="P:threonine biosynthetic process"/>
    <property type="evidence" value="ECO:0007669"/>
    <property type="project" value="UniProtKB-UniRule"/>
</dbReference>
<dbReference type="NCBIfam" id="TIGR00191">
    <property type="entry name" value="thrB"/>
    <property type="match status" value="1"/>
</dbReference>
<evidence type="ECO:0000256" key="8">
    <source>
        <dbReference type="ARBA" id="ARBA00022741"/>
    </source>
</evidence>